<name>A0A0C9SC98_AMBAM</name>
<dbReference type="PANTHER" id="PTHR31025:SF22">
    <property type="entry name" value="IP13529P"/>
    <property type="match status" value="1"/>
</dbReference>
<dbReference type="EMBL" id="GBZX01001443">
    <property type="protein sequence ID" value="JAG91297.1"/>
    <property type="molecule type" value="mRNA"/>
</dbReference>
<accession>A0A0C9SC98</accession>
<feature type="non-terminal residue" evidence="1">
    <location>
        <position position="1"/>
    </location>
</feature>
<reference evidence="1" key="1">
    <citation type="journal article" date="2015" name="PLoS ONE">
        <title>An Insight into the Sialome of the Lone Star Tick, Amblyomma americanum, with a Glimpse on Its Time Dependent Gene Expression.</title>
        <authorList>
            <person name="Karim S."/>
            <person name="Ribeiro J.M."/>
        </authorList>
    </citation>
    <scope>NUCLEOTIDE SEQUENCE</scope>
    <source>
        <tissue evidence="1">Salivary gland</tissue>
    </source>
</reference>
<proteinExistence type="evidence at transcript level"/>
<dbReference type="AlphaFoldDB" id="A0A0C9SC98"/>
<protein>
    <submittedName>
        <fullName evidence="1">Uncharacterized protein</fullName>
    </submittedName>
</protein>
<sequence length="361" mass="41147">LVSDHILAINRKPGRKILRAIAAEIVSHYPKTFEDTLNGAVIGSGIETLLWKLENCVNNKRRPSSEQPHQFEPDDELDLSVKRVKIQRDSYGCVAWQPKLPSDETADSQEKKKDDLLSQFRLAFPDETMVAQLMSETYASQRQLINASKNIRDIERSWPFLFQAKHLTNHVNILLGSNVAKTFDDRLKTVGRQVFRYAHSQVKKECVKSCLQEIEAAKTNRKSMAVEYEAMPLLLLAIFGEDKELFYKLTEEMASDDDLGDLPSCPFICAKGWTFLTANSYTICVDTHPVLHASKPDEAFKLLFFAHFAFNIQHQKETSLCLEFTQRAIAGINPARGTKVQRNGGKQHCLCHQEWLHSQRL</sequence>
<dbReference type="PANTHER" id="PTHR31025">
    <property type="entry name" value="SI:CH211-196P9.1-RELATED"/>
    <property type="match status" value="1"/>
</dbReference>
<evidence type="ECO:0000313" key="1">
    <source>
        <dbReference type="EMBL" id="JAG91297.1"/>
    </source>
</evidence>
<organism evidence="1">
    <name type="scientific">Amblyomma americanum</name>
    <name type="common">Lone star tick</name>
    <dbReference type="NCBI Taxonomy" id="6943"/>
    <lineage>
        <taxon>Eukaryota</taxon>
        <taxon>Metazoa</taxon>
        <taxon>Ecdysozoa</taxon>
        <taxon>Arthropoda</taxon>
        <taxon>Chelicerata</taxon>
        <taxon>Arachnida</taxon>
        <taxon>Acari</taxon>
        <taxon>Parasitiformes</taxon>
        <taxon>Ixodida</taxon>
        <taxon>Ixodoidea</taxon>
        <taxon>Ixodidae</taxon>
        <taxon>Amblyomminae</taxon>
        <taxon>Amblyomma</taxon>
    </lineage>
</organism>